<dbReference type="EMBL" id="JABVCQ010000004">
    <property type="protein sequence ID" value="MBB1125159.1"/>
    <property type="molecule type" value="Genomic_DNA"/>
</dbReference>
<evidence type="ECO:0000313" key="3">
    <source>
        <dbReference type="EMBL" id="MBB1125159.1"/>
    </source>
</evidence>
<feature type="coiled-coil region" evidence="1">
    <location>
        <begin position="136"/>
        <end position="176"/>
    </location>
</feature>
<name>A0A839HDR8_9GAMM</name>
<evidence type="ECO:0000256" key="1">
    <source>
        <dbReference type="SAM" id="Coils"/>
    </source>
</evidence>
<gene>
    <name evidence="3" type="ORF">HUK38_02800</name>
</gene>
<keyword evidence="1" id="KW-0175">Coiled coil</keyword>
<organism evidence="3 4">
    <name type="scientific">Thiospirillum jenense</name>
    <dbReference type="NCBI Taxonomy" id="1653858"/>
    <lineage>
        <taxon>Bacteria</taxon>
        <taxon>Pseudomonadati</taxon>
        <taxon>Pseudomonadota</taxon>
        <taxon>Gammaproteobacteria</taxon>
        <taxon>Chromatiales</taxon>
        <taxon>Chromatiaceae</taxon>
        <taxon>Thiospirillum</taxon>
    </lineage>
</organism>
<evidence type="ECO:0000313" key="4">
    <source>
        <dbReference type="Proteomes" id="UP000548632"/>
    </source>
</evidence>
<evidence type="ECO:0008006" key="5">
    <source>
        <dbReference type="Google" id="ProtNLM"/>
    </source>
</evidence>
<proteinExistence type="predicted"/>
<dbReference type="AlphaFoldDB" id="A0A839HDR8"/>
<feature type="chain" id="PRO_5032933411" description="Secreted protein" evidence="2">
    <location>
        <begin position="26"/>
        <end position="250"/>
    </location>
</feature>
<feature type="signal peptide" evidence="2">
    <location>
        <begin position="1"/>
        <end position="25"/>
    </location>
</feature>
<keyword evidence="4" id="KW-1185">Reference proteome</keyword>
<sequence length="250" mass="28191">MFCKQRGLIYCAIAALGLVTNSVFAETDGFIPETPAMIKKIKAWEACAERVTAREVKICQKAGYTVCIGSSGRIDEVFTECGYKPSSQLTKKQIEEIDSNCQSASSICEYKCSFWDYGDDSTVWKLASKRCARVYAANAGKRAQEEKERQERLKKEEEQALKKAEAARQAKALERAKPFSIERSYQITDNYVGVIIRTDRARFIKCALVNADDDYLRVDTEIVTPPVDEMTIRSDGVNWTAVKCWATELK</sequence>
<reference evidence="3 4" key="1">
    <citation type="journal article" date="2020" name="Arch. Microbiol.">
        <title>The genome sequence of the giant phototrophic gammaproteobacterium Thiospirillum jenense gives insight into its physiological properties and phylogenetic relationships.</title>
        <authorList>
            <person name="Imhoff J.F."/>
            <person name="Meyer T.E."/>
            <person name="Kyndt J.A."/>
        </authorList>
    </citation>
    <scope>NUCLEOTIDE SEQUENCE [LARGE SCALE GENOMIC DNA]</scope>
    <source>
        <strain evidence="3 4">DSM 216</strain>
    </source>
</reference>
<dbReference type="Proteomes" id="UP000548632">
    <property type="component" value="Unassembled WGS sequence"/>
</dbReference>
<keyword evidence="2" id="KW-0732">Signal</keyword>
<protein>
    <recommendedName>
        <fullName evidence="5">Secreted protein</fullName>
    </recommendedName>
</protein>
<accession>A0A839HDR8</accession>
<evidence type="ECO:0000256" key="2">
    <source>
        <dbReference type="SAM" id="SignalP"/>
    </source>
</evidence>
<comment type="caution">
    <text evidence="3">The sequence shown here is derived from an EMBL/GenBank/DDBJ whole genome shotgun (WGS) entry which is preliminary data.</text>
</comment>